<dbReference type="Proteomes" id="UP000011135">
    <property type="component" value="Unassembled WGS sequence"/>
</dbReference>
<evidence type="ECO:0000313" key="1">
    <source>
        <dbReference type="EMBL" id="ELR69422.1"/>
    </source>
</evidence>
<dbReference type="InterPro" id="IPR041662">
    <property type="entry name" value="SusD-like_2"/>
</dbReference>
<dbReference type="SUPFAM" id="SSF48452">
    <property type="entry name" value="TPR-like"/>
    <property type="match status" value="1"/>
</dbReference>
<dbReference type="Gene3D" id="1.25.40.390">
    <property type="match status" value="2"/>
</dbReference>
<evidence type="ECO:0008006" key="3">
    <source>
        <dbReference type="Google" id="ProtNLM"/>
    </source>
</evidence>
<dbReference type="Pfam" id="PF12771">
    <property type="entry name" value="SusD-like_2"/>
    <property type="match status" value="1"/>
</dbReference>
<organism evidence="1 2">
    <name type="scientific">Fulvivirga imtechensis AK7</name>
    <dbReference type="NCBI Taxonomy" id="1237149"/>
    <lineage>
        <taxon>Bacteria</taxon>
        <taxon>Pseudomonadati</taxon>
        <taxon>Bacteroidota</taxon>
        <taxon>Cytophagia</taxon>
        <taxon>Cytophagales</taxon>
        <taxon>Fulvivirgaceae</taxon>
        <taxon>Fulvivirga</taxon>
    </lineage>
</organism>
<dbReference type="eggNOG" id="COG0521">
    <property type="taxonomic scope" value="Bacteria"/>
</dbReference>
<sequence>MLNGLQITFRDVVYNLQTRGQELTRMQNMFGSTYGNAYFPTTFNGPWTNAYANLLVDAKVLIPLAEERELYHHAGIAQVLQAYTLVILVDNFGDVPYSEALDATNFNPKVDDDEEIYAEALAMLDRGIANLKKTPLAVPKTDLYFGGDEDNWISLAKTLKLKMYLQTRLVDDVASEIQALINDGDLIFDASQAFLFQYSTTDQNPDSRHPDFSGNYVGGASDYMSNYFMGVLYTEKAVEDPRMRYYFYRQSTTTPTSPQILPCINRSAPPHYPFGTTFCAVGNGYWGRDHLDDDGIPPDTELRTIFGVYPAGGQYDADQGTLGQASSGLAGAGILPIYMHFFTDFMLAEAALTIPGVGGNHRDLLENGIRASIDYVMDFGASIATTNIPSQATIDSYVAEVLSDYDAADNNGKLAIIIKEFYISAWGNGYEAYNSYRRTGYPTDLQPTLLPSPGDFYRSLIYPQAFVDRNNQVSQKPNHKVQVFWDPGTISLD</sequence>
<dbReference type="AlphaFoldDB" id="L8JPW6"/>
<comment type="caution">
    <text evidence="1">The sequence shown here is derived from an EMBL/GenBank/DDBJ whole genome shotgun (WGS) entry which is preliminary data.</text>
</comment>
<dbReference type="InterPro" id="IPR011990">
    <property type="entry name" value="TPR-like_helical_dom_sf"/>
</dbReference>
<dbReference type="STRING" id="1237149.C900_04954"/>
<dbReference type="Pfam" id="PF12741">
    <property type="entry name" value="SusD-like"/>
    <property type="match status" value="1"/>
</dbReference>
<gene>
    <name evidence="1" type="ORF">C900_04954</name>
</gene>
<dbReference type="PATRIC" id="fig|1237149.3.peg.4422"/>
<protein>
    <recommendedName>
        <fullName evidence="3">SusD/RagB family nutrient-binding outer membrane lipoprotein</fullName>
    </recommendedName>
</protein>
<proteinExistence type="predicted"/>
<name>L8JPW6_9BACT</name>
<accession>L8JPW6</accession>
<keyword evidence="2" id="KW-1185">Reference proteome</keyword>
<dbReference type="EMBL" id="AMZN01000072">
    <property type="protein sequence ID" value="ELR69422.1"/>
    <property type="molecule type" value="Genomic_DNA"/>
</dbReference>
<reference evidence="1 2" key="1">
    <citation type="submission" date="2012-12" db="EMBL/GenBank/DDBJ databases">
        <title>Genome assembly of Fulvivirga imtechensis AK7.</title>
        <authorList>
            <person name="Nupur N."/>
            <person name="Khatri I."/>
            <person name="Kumar R."/>
            <person name="Subramanian S."/>
            <person name="Pinnaka A."/>
        </authorList>
    </citation>
    <scope>NUCLEOTIDE SEQUENCE [LARGE SCALE GENOMIC DNA]</scope>
    <source>
        <strain evidence="1 2">AK7</strain>
    </source>
</reference>
<evidence type="ECO:0000313" key="2">
    <source>
        <dbReference type="Proteomes" id="UP000011135"/>
    </source>
</evidence>
<dbReference type="InterPro" id="IPR024302">
    <property type="entry name" value="SusD-like"/>
</dbReference>